<evidence type="ECO:0000313" key="2">
    <source>
        <dbReference type="EMBL" id="KAF2541630.1"/>
    </source>
</evidence>
<dbReference type="Gene3D" id="1.10.287.1490">
    <property type="match status" value="1"/>
</dbReference>
<dbReference type="Proteomes" id="UP000712281">
    <property type="component" value="Unassembled WGS sequence"/>
</dbReference>
<comment type="caution">
    <text evidence="2">The sequence shown here is derived from an EMBL/GenBank/DDBJ whole genome shotgun (WGS) entry which is preliminary data.</text>
</comment>
<proteinExistence type="predicted"/>
<accession>A0A8S9G6S1</accession>
<evidence type="ECO:0000313" key="3">
    <source>
        <dbReference type="Proteomes" id="UP000712281"/>
    </source>
</evidence>
<dbReference type="AlphaFoldDB" id="A0A8S9G6S1"/>
<feature type="region of interest" description="Disordered" evidence="1">
    <location>
        <begin position="334"/>
        <end position="360"/>
    </location>
</feature>
<name>A0A8S9G6S1_BRACR</name>
<protein>
    <submittedName>
        <fullName evidence="2">Uncharacterized protein</fullName>
    </submittedName>
</protein>
<evidence type="ECO:0000256" key="1">
    <source>
        <dbReference type="SAM" id="MobiDB-lite"/>
    </source>
</evidence>
<reference evidence="2" key="1">
    <citation type="submission" date="2019-12" db="EMBL/GenBank/DDBJ databases">
        <title>Genome sequencing and annotation of Brassica cretica.</title>
        <authorList>
            <person name="Studholme D.J."/>
            <person name="Sarris P.F."/>
        </authorList>
    </citation>
    <scope>NUCLEOTIDE SEQUENCE</scope>
    <source>
        <strain evidence="2">PFS-001/15</strain>
        <tissue evidence="2">Leaf</tissue>
    </source>
</reference>
<feature type="region of interest" description="Disordered" evidence="1">
    <location>
        <begin position="99"/>
        <end position="129"/>
    </location>
</feature>
<feature type="region of interest" description="Disordered" evidence="1">
    <location>
        <begin position="1"/>
        <end position="30"/>
    </location>
</feature>
<feature type="compositionally biased region" description="Basic and acidic residues" evidence="1">
    <location>
        <begin position="1"/>
        <end position="12"/>
    </location>
</feature>
<organism evidence="2 3">
    <name type="scientific">Brassica cretica</name>
    <name type="common">Mustard</name>
    <dbReference type="NCBI Taxonomy" id="69181"/>
    <lineage>
        <taxon>Eukaryota</taxon>
        <taxon>Viridiplantae</taxon>
        <taxon>Streptophyta</taxon>
        <taxon>Embryophyta</taxon>
        <taxon>Tracheophyta</taxon>
        <taxon>Spermatophyta</taxon>
        <taxon>Magnoliopsida</taxon>
        <taxon>eudicotyledons</taxon>
        <taxon>Gunneridae</taxon>
        <taxon>Pentapetalae</taxon>
        <taxon>rosids</taxon>
        <taxon>malvids</taxon>
        <taxon>Brassicales</taxon>
        <taxon>Brassicaceae</taxon>
        <taxon>Brassiceae</taxon>
        <taxon>Brassica</taxon>
    </lineage>
</organism>
<dbReference type="EMBL" id="QGKW02002005">
    <property type="protein sequence ID" value="KAF2541630.1"/>
    <property type="molecule type" value="Genomic_DNA"/>
</dbReference>
<gene>
    <name evidence="2" type="ORF">F2Q68_00031338</name>
</gene>
<sequence>MSSSQGDKKDSDVEMGEATSPAPVLTSPAEAPACVAGHLSFREELVRRQAEKELAQAGSEFPSSSAQVVASCHGTEVMALLPQALPAGSSTTPILVEDKEKAADSMPPPPARKDSGDGKNSQRGGSSLASGLRGKFISLIDGMIGECGSETSRLSGELVELQGRWSETEAMLTAVKDSHSAKVSKLEVAIGELERDLGKTASSLLKEKKARKAKSSEVRRLQGQIKSDAGLAHRGIQETTDALRAEFQARLAKISASLGSLECIRSRDLALATIEGGMAVVWSFQSETPPTLEAEEARLSGCKGDMAAENGDFGLVLADLKSACFLPTCLEDPEGKDPMVGENGGGAAPGSDEAAGEEGA</sequence>